<dbReference type="GO" id="GO:0071596">
    <property type="term" value="P:ubiquitin-dependent protein catabolic process via the N-end rule pathway"/>
    <property type="evidence" value="ECO:0007669"/>
    <property type="project" value="UniProtKB-UniRule"/>
</dbReference>
<feature type="zinc finger region" description="UBR-type" evidence="9">
    <location>
        <begin position="111"/>
        <end position="181"/>
    </location>
</feature>
<dbReference type="SUPFAM" id="SSF46785">
    <property type="entry name" value="Winged helix' DNA-binding domain"/>
    <property type="match status" value="1"/>
</dbReference>
<dbReference type="GO" id="GO:0008270">
    <property type="term" value="F:zinc ion binding"/>
    <property type="evidence" value="ECO:0007669"/>
    <property type="project" value="UniProtKB-UniRule"/>
</dbReference>
<comment type="similarity">
    <text evidence="8 10">Belongs to the E3 ubiquitin-protein ligase UBR1-like family.</text>
</comment>
<evidence type="ECO:0000313" key="14">
    <source>
        <dbReference type="Proteomes" id="UP000187406"/>
    </source>
</evidence>
<evidence type="ECO:0000256" key="2">
    <source>
        <dbReference type="ARBA" id="ARBA00004906"/>
    </source>
</evidence>
<evidence type="ECO:0000256" key="11">
    <source>
        <dbReference type="SAM" id="MobiDB-lite"/>
    </source>
</evidence>
<dbReference type="InParanoid" id="A0A1Q3BNK9"/>
<evidence type="ECO:0000256" key="10">
    <source>
        <dbReference type="RuleBase" id="RU366018"/>
    </source>
</evidence>
<evidence type="ECO:0000259" key="12">
    <source>
        <dbReference type="PROSITE" id="PS51157"/>
    </source>
</evidence>
<dbReference type="EC" id="2.3.2.27" evidence="10"/>
<keyword evidence="4 10" id="KW-0479">Metal-binding</keyword>
<dbReference type="Proteomes" id="UP000187406">
    <property type="component" value="Unassembled WGS sequence"/>
</dbReference>
<comment type="caution">
    <text evidence="13">The sequence shown here is derived from an EMBL/GenBank/DDBJ whole genome shotgun (WGS) entry which is preliminary data.</text>
</comment>
<dbReference type="InterPro" id="IPR036390">
    <property type="entry name" value="WH_DNA-bd_sf"/>
</dbReference>
<organism evidence="13 14">
    <name type="scientific">Cephalotus follicularis</name>
    <name type="common">Albany pitcher plant</name>
    <dbReference type="NCBI Taxonomy" id="3775"/>
    <lineage>
        <taxon>Eukaryota</taxon>
        <taxon>Viridiplantae</taxon>
        <taxon>Streptophyta</taxon>
        <taxon>Embryophyta</taxon>
        <taxon>Tracheophyta</taxon>
        <taxon>Spermatophyta</taxon>
        <taxon>Magnoliopsida</taxon>
        <taxon>eudicotyledons</taxon>
        <taxon>Gunneridae</taxon>
        <taxon>Pentapetalae</taxon>
        <taxon>rosids</taxon>
        <taxon>fabids</taxon>
        <taxon>Oxalidales</taxon>
        <taxon>Cephalotaceae</taxon>
        <taxon>Cephalotus</taxon>
    </lineage>
</organism>
<dbReference type="GO" id="GO:0016567">
    <property type="term" value="P:protein ubiquitination"/>
    <property type="evidence" value="ECO:0007669"/>
    <property type="project" value="UniProtKB-UniRule"/>
</dbReference>
<protein>
    <recommendedName>
        <fullName evidence="10">E3 ubiquitin-protein ligase</fullName>
        <ecNumber evidence="10">2.3.2.27</ecNumber>
    </recommendedName>
</protein>
<dbReference type="InterPro" id="IPR003126">
    <property type="entry name" value="Znf_UBR"/>
</dbReference>
<gene>
    <name evidence="13" type="ORF">CFOL_v3_12955</name>
</gene>
<dbReference type="PROSITE" id="PS51157">
    <property type="entry name" value="ZF_UBR"/>
    <property type="match status" value="1"/>
</dbReference>
<dbReference type="Gene3D" id="2.10.110.30">
    <property type="match status" value="1"/>
</dbReference>
<dbReference type="InterPro" id="IPR044046">
    <property type="entry name" value="E3_ligase_UBR-like_C"/>
</dbReference>
<feature type="region of interest" description="Disordered" evidence="11">
    <location>
        <begin position="1121"/>
        <end position="1141"/>
    </location>
</feature>
<dbReference type="FunFam" id="2.10.110.30:FF:000002">
    <property type="entry name" value="Putative e3 ubiquitin-protein ligase ubr3"/>
    <property type="match status" value="1"/>
</dbReference>
<dbReference type="FunCoup" id="A0A1Q3BNK9">
    <property type="interactions" value="2556"/>
</dbReference>
<comment type="function">
    <text evidence="10">Ubiquitin ligase protein which is a component of the N-end rule pathway. Recognizes and binds to proteins bearing specific N-terminal residues that are destabilizing according to the N-end rule, leading to their ubiquitination and subsequent degradation.</text>
</comment>
<feature type="region of interest" description="Disordered" evidence="11">
    <location>
        <begin position="1158"/>
        <end position="1177"/>
    </location>
</feature>
<dbReference type="Gene3D" id="1.10.10.2670">
    <property type="entry name" value="E3 ubiquitin-protein ligase"/>
    <property type="match status" value="1"/>
</dbReference>
<dbReference type="PANTHER" id="PTHR21497:SF53">
    <property type="entry name" value="E3 UBIQUITIN-PROTEIN LIGASE PRT6"/>
    <property type="match status" value="1"/>
</dbReference>
<dbReference type="InterPro" id="IPR055194">
    <property type="entry name" value="UBR1-like_WH"/>
</dbReference>
<dbReference type="GO" id="GO:0061630">
    <property type="term" value="F:ubiquitin protein ligase activity"/>
    <property type="evidence" value="ECO:0007669"/>
    <property type="project" value="UniProtKB-UniRule"/>
</dbReference>
<evidence type="ECO:0000256" key="9">
    <source>
        <dbReference type="PROSITE-ProRule" id="PRU00508"/>
    </source>
</evidence>
<evidence type="ECO:0000256" key="1">
    <source>
        <dbReference type="ARBA" id="ARBA00000900"/>
    </source>
</evidence>
<comment type="pathway">
    <text evidence="2 10">Protein modification; protein ubiquitination.</text>
</comment>
<evidence type="ECO:0000256" key="5">
    <source>
        <dbReference type="ARBA" id="ARBA00022771"/>
    </source>
</evidence>
<evidence type="ECO:0000256" key="6">
    <source>
        <dbReference type="ARBA" id="ARBA00022786"/>
    </source>
</evidence>
<dbReference type="GO" id="GO:0000151">
    <property type="term" value="C:ubiquitin ligase complex"/>
    <property type="evidence" value="ECO:0007669"/>
    <property type="project" value="TreeGrafter"/>
</dbReference>
<keyword evidence="7 10" id="KW-0862">Zinc</keyword>
<keyword evidence="14" id="KW-1185">Reference proteome</keyword>
<dbReference type="InterPro" id="IPR042065">
    <property type="entry name" value="E3_ELL-like"/>
</dbReference>
<dbReference type="Pfam" id="PF02207">
    <property type="entry name" value="zf-UBR"/>
    <property type="match status" value="1"/>
</dbReference>
<keyword evidence="5 10" id="KW-0863">Zinc-finger</keyword>
<feature type="region of interest" description="Disordered" evidence="11">
    <location>
        <begin position="1249"/>
        <end position="1277"/>
    </location>
</feature>
<dbReference type="Pfam" id="PF18995">
    <property type="entry name" value="PRT6_C"/>
    <property type="match status" value="1"/>
</dbReference>
<dbReference type="SMART" id="SM00396">
    <property type="entry name" value="ZnF_UBR1"/>
    <property type="match status" value="1"/>
</dbReference>
<dbReference type="InterPro" id="IPR039164">
    <property type="entry name" value="UBR1-like"/>
</dbReference>
<dbReference type="Pfam" id="PF22960">
    <property type="entry name" value="WHD_UBR1"/>
    <property type="match status" value="1"/>
</dbReference>
<feature type="domain" description="UBR-type" evidence="12">
    <location>
        <begin position="111"/>
        <end position="181"/>
    </location>
</feature>
<dbReference type="CDD" id="cd16482">
    <property type="entry name" value="RING-H2_UBR1-like"/>
    <property type="match status" value="1"/>
</dbReference>
<evidence type="ECO:0000256" key="8">
    <source>
        <dbReference type="ARBA" id="ARBA00046341"/>
    </source>
</evidence>
<evidence type="ECO:0000313" key="13">
    <source>
        <dbReference type="EMBL" id="GAV69454.1"/>
    </source>
</evidence>
<accession>A0A1Q3BNK9</accession>
<evidence type="ECO:0000256" key="3">
    <source>
        <dbReference type="ARBA" id="ARBA00022679"/>
    </source>
</evidence>
<evidence type="ECO:0000256" key="7">
    <source>
        <dbReference type="ARBA" id="ARBA00022833"/>
    </source>
</evidence>
<dbReference type="EMBL" id="BDDD01000725">
    <property type="protein sequence ID" value="GAV69454.1"/>
    <property type="molecule type" value="Genomic_DNA"/>
</dbReference>
<keyword evidence="3 10" id="KW-0808">Transferase</keyword>
<dbReference type="STRING" id="3775.A0A1Q3BNK9"/>
<keyword evidence="6 10" id="KW-0833">Ubl conjugation pathway</keyword>
<dbReference type="GO" id="GO:0005737">
    <property type="term" value="C:cytoplasm"/>
    <property type="evidence" value="ECO:0007669"/>
    <property type="project" value="TreeGrafter"/>
</dbReference>
<dbReference type="CDD" id="cd19673">
    <property type="entry name" value="UBR-box_UBR3"/>
    <property type="match status" value="1"/>
</dbReference>
<proteinExistence type="inferred from homology"/>
<dbReference type="UniPathway" id="UPA00143"/>
<sequence length="2012" mass="226103">MDDNMEIDFPSPPDSTPQDRVLRRLAQQGVPEEYLDKLYQGIVAFVINKRWLIPETVSAILPTDEEVAEFLRANVDPKIQFLESMTWLQWLMFEGEPAVALINLAQSGQRGVCGAVWGNNDIAYRCRTCEHDPTCAICVPCFQEGNHKDHDYSIIYTGGGCCDCGDVTAWKREGFCSRHKGAEQIKPLPEKFANAVGPVLDALFICWKKKLLFTEPVLQKSSRASDCAVEQRRKFANELTFVIVEMLLEFCKHSESLLCFISRRVTSSDGLLEILVKAERFLEDDVVRKLHELLLKFLGEPIFKYEFAKVFLYYYPFVVNEAVKDSNDNAFRKYTLLSTFSVQIFTVPTLTPRLVKEVNLLDILFGCLGEIFLSCAGEDGCLQISKWRNLNDITIRVVEDIRFVMSHAVVSKYVTHDQLELSRTWVRLLAFVQGMNPLKRETGIHIEEENKNMHLPFIMGHSIANIHNLLVDGAFSVASREGTDDEFFININKEDTDDGDGLRHAKVGRLSQESSVCSATGRTPLFVSAPKVAEFKPDTVADLPVPSSVTLLTYECLRAIENWLRVGDTFGAIPNALSPNNSSNSSSNFLLLKNTLSRKGKYIFGRLTGKGVDLLNANSLGQDSKMMVSSEVNSIACSYAALDDSAMEGDCITESDALRVLSLSDWPEIICDVSSQDISVHIPLHRFLSLLLQKALRRCYDEFAVPSIASASSDILSSPSYMDFFGHILGVCHPYGFSAYVMENPLRLRVFCAQVHAGMWRKNGDAALLSCEWYRSVRWSEQGLELDLFLLQCCAALAPADLYVKRILERFQLWNYLSLNLDRWSEYEPVLVQEMLTLIIQILQERRFCGLTTAESLKRELIHKLAIGDATHSQLMKFLPRELSKFDQLQEILDGVAIFSNPSGFNQGMYSLRWTNWKELDLYHPRWNSRDLQVAEERYLRFHSVSALTTQLPRWTTIYPPLKGIARVATCKPVLQIIRAVLFYSVFTDKSSESRAPDNVLITALHLHSLALDICFQHKESMDRSSQVGDFTPMLAFAGEEIGEKYGAGKQSLLSLLVILMRIHKKENVNSFLEAGNFSLSSLTEHLLKKFAEIHPGCMTKLQELAPEVVSHISQSIPNSDANVLGSASDSEKRKAKARERQAAILAKMRAEQSKFLSSFKSAEDDNSHSGPEVSNSDVLYDSEECTHDVCSLCHDPNSRNPVSFLILLQKSRLLSFVDRGPPSWEKIHQPEKDYVPISTSKVVDQSGVITSTSSSSVREIQLPSTSNDSRENTDGRESTMYDFEIVEQDMCVRICKEMHDNLLHLDSMEAEEIMDAKGVLASNRDTAMLGNYVTALSREMPDHALASETVRNEGMVVESTSQLPCYDGFGPADSDGIHISSCGHAVHQGCLDRYLSSLKERYVRRIVFEGGHIVDPDQGEFLCPVCRRLANSVLPALPDRCQKVWKQPMDSSGDMWHAAGPSFKSSGESNFLRLRQALSLLQSAANMVGRVDLLRALPLLRNERMKLNLESVSRVLSKMYFKNKKVKVSATARVSLSMIMWDTLKYSLMSMEVATRCGRTYMTPTYGLDALFKELKSSSGFVLSLLVKVVQSRQSENSIHALQRFRGLQLFAGSICSGISIDHPSSTSGQGGDMLRILKQVDVGVSYPDIQFWNRASDPILARDPFSSLMWVLFSLPSPFISCEVSMLSLVHIFYVVAAAQAVITYCGKHQCKISEMGLHDCLITDICKILGESGCAQQYFVSNYIDSPCDIKDIIRKLSFPYLRRCALLWKLLNSSAPAPFGYRDPILDRSSHVTVDMINNTNSDQADLNGVQELEKMFKIPSLDIVLKDKVLRSLAVKWFYHFQQEFATARFQCLLHSTPAVPFKLMQLPHVYQDLLQRYIKQACPDCKSVFDEPALCLLCGRLCSPIWKSCCRESGCQTHAMACGAGTGVFLLIRRTTILLQRSARQAPWPSPYLDTFGEEDIEMLRGKPLYLNEERYAALTCMVASHGLDRSSKVLGQTTIGSFFLV</sequence>
<name>A0A1Q3BNK9_CEPFO</name>
<dbReference type="PANTHER" id="PTHR21497">
    <property type="entry name" value="UBIQUITIN LIGASE E3 ALPHA-RELATED"/>
    <property type="match status" value="1"/>
</dbReference>
<comment type="catalytic activity">
    <reaction evidence="1 10">
        <text>S-ubiquitinyl-[E2 ubiquitin-conjugating enzyme]-L-cysteine + [acceptor protein]-L-lysine = [E2 ubiquitin-conjugating enzyme]-L-cysteine + N(6)-ubiquitinyl-[acceptor protein]-L-lysine.</text>
        <dbReference type="EC" id="2.3.2.27"/>
    </reaction>
</comment>
<evidence type="ECO:0000256" key="4">
    <source>
        <dbReference type="ARBA" id="ARBA00022723"/>
    </source>
</evidence>
<reference evidence="14" key="1">
    <citation type="submission" date="2016-04" db="EMBL/GenBank/DDBJ databases">
        <title>Cephalotus genome sequencing.</title>
        <authorList>
            <person name="Fukushima K."/>
            <person name="Hasebe M."/>
            <person name="Fang X."/>
        </authorList>
    </citation>
    <scope>NUCLEOTIDE SEQUENCE [LARGE SCALE GENOMIC DNA]</scope>
    <source>
        <strain evidence="14">cv. St1</strain>
    </source>
</reference>
<dbReference type="OrthoDB" id="26387at2759"/>